<evidence type="ECO:0000256" key="4">
    <source>
        <dbReference type="ARBA" id="ARBA00022980"/>
    </source>
</evidence>
<dbReference type="GO" id="GO:1990904">
    <property type="term" value="C:ribonucleoprotein complex"/>
    <property type="evidence" value="ECO:0007669"/>
    <property type="project" value="UniProtKB-KW"/>
</dbReference>
<accession>A0AAE0YKI3</accession>
<keyword evidence="6" id="KW-0496">Mitochondrion</keyword>
<evidence type="ECO:0000256" key="14">
    <source>
        <dbReference type="SAM" id="MobiDB-lite"/>
    </source>
</evidence>
<feature type="compositionally biased region" description="Polar residues" evidence="14">
    <location>
        <begin position="9"/>
        <end position="21"/>
    </location>
</feature>
<dbReference type="GO" id="GO:0005634">
    <property type="term" value="C:nucleus"/>
    <property type="evidence" value="ECO:0007669"/>
    <property type="project" value="UniProtKB-SubCell"/>
</dbReference>
<evidence type="ECO:0000256" key="7">
    <source>
        <dbReference type="ARBA" id="ARBA00023242"/>
    </source>
</evidence>
<reference evidence="15" key="1">
    <citation type="journal article" date="2023" name="G3 (Bethesda)">
        <title>A reference genome for the long-term kleptoplast-retaining sea slug Elysia crispata morphotype clarki.</title>
        <authorList>
            <person name="Eastman K.E."/>
            <person name="Pendleton A.L."/>
            <person name="Shaikh M.A."/>
            <person name="Suttiyut T."/>
            <person name="Ogas R."/>
            <person name="Tomko P."/>
            <person name="Gavelis G."/>
            <person name="Widhalm J.R."/>
            <person name="Wisecaver J.H."/>
        </authorList>
    </citation>
    <scope>NUCLEOTIDE SEQUENCE</scope>
    <source>
        <strain evidence="15">ECLA1</strain>
    </source>
</reference>
<protein>
    <recommendedName>
        <fullName evidence="11">Large ribosomal subunit protein mL64</fullName>
    </recommendedName>
    <alternativeName>
        <fullName evidence="10">39S ribosomal protein L59, mitochondrial</fullName>
    </alternativeName>
    <alternativeName>
        <fullName evidence="12">Growth arrest and DNA damage-inducible proteins-interacting protein 1</fullName>
    </alternativeName>
</protein>
<dbReference type="GO" id="GO:0005739">
    <property type="term" value="C:mitochondrion"/>
    <property type="evidence" value="ECO:0007669"/>
    <property type="project" value="UniProtKB-SubCell"/>
</dbReference>
<feature type="region of interest" description="Disordered" evidence="14">
    <location>
        <begin position="1"/>
        <end position="35"/>
    </location>
</feature>
<evidence type="ECO:0000256" key="5">
    <source>
        <dbReference type="ARBA" id="ARBA00023054"/>
    </source>
</evidence>
<evidence type="ECO:0000256" key="2">
    <source>
        <dbReference type="ARBA" id="ARBA00004173"/>
    </source>
</evidence>
<evidence type="ECO:0000256" key="13">
    <source>
        <dbReference type="ARBA" id="ARBA00060144"/>
    </source>
</evidence>
<feature type="region of interest" description="Disordered" evidence="14">
    <location>
        <begin position="207"/>
        <end position="228"/>
    </location>
</feature>
<feature type="compositionally biased region" description="Basic and acidic residues" evidence="14">
    <location>
        <begin position="207"/>
        <end position="217"/>
    </location>
</feature>
<keyword evidence="4" id="KW-0689">Ribosomal protein</keyword>
<dbReference type="EMBL" id="JAWDGP010005987">
    <property type="protein sequence ID" value="KAK3748833.1"/>
    <property type="molecule type" value="Genomic_DNA"/>
</dbReference>
<evidence type="ECO:0000256" key="11">
    <source>
        <dbReference type="ARBA" id="ARBA00035184"/>
    </source>
</evidence>
<evidence type="ECO:0000256" key="12">
    <source>
        <dbReference type="ARBA" id="ARBA00035485"/>
    </source>
</evidence>
<dbReference type="Proteomes" id="UP001283361">
    <property type="component" value="Unassembled WGS sequence"/>
</dbReference>
<evidence type="ECO:0000256" key="9">
    <source>
        <dbReference type="ARBA" id="ARBA00023306"/>
    </source>
</evidence>
<keyword evidence="9" id="KW-0131">Cell cycle</keyword>
<name>A0AAE0YKI3_9GAST</name>
<evidence type="ECO:0000313" key="15">
    <source>
        <dbReference type="EMBL" id="KAK3748833.1"/>
    </source>
</evidence>
<keyword evidence="8" id="KW-0687">Ribonucleoprotein</keyword>
<dbReference type="AlphaFoldDB" id="A0AAE0YKI3"/>
<comment type="function">
    <text evidence="13">Acts as a negative regulator of G1 to S cell cycle phase progression by inhibiting cyclin-dependent kinases. Inhibitory effects are additive with GADD45 proteins but also occur in the absence of GADD45 proteins. Acts as a repressor of the orphan nuclear receptor NR4A1 by inhibiting AB domain-mediated transcriptional activity. May be involved in the hormone-mediated regulation of NR4A1 transcriptional activity. May play a role in mitochondrial protein synthesis.</text>
</comment>
<dbReference type="PANTHER" id="PTHR31761">
    <property type="entry name" value="GROWTH ARREST AND DNA DAMAGE-INDUCIBLE PROTEINS-INTERACTING PROTEIN 1 GADD45GIP1"/>
    <property type="match status" value="1"/>
</dbReference>
<keyword evidence="5" id="KW-0175">Coiled coil</keyword>
<keyword evidence="16" id="KW-1185">Reference proteome</keyword>
<dbReference type="InterPro" id="IPR018472">
    <property type="entry name" value="Ribosomal_mL64"/>
</dbReference>
<dbReference type="InterPro" id="IPR043035">
    <property type="entry name" value="Ribosomal_mL64_sf"/>
</dbReference>
<dbReference type="Pfam" id="PF10147">
    <property type="entry name" value="CR6_interact"/>
    <property type="match status" value="1"/>
</dbReference>
<evidence type="ECO:0000256" key="1">
    <source>
        <dbReference type="ARBA" id="ARBA00004123"/>
    </source>
</evidence>
<dbReference type="Gene3D" id="6.10.280.120">
    <property type="entry name" value="Growth arrest and DNA-damage-inducible proteins-interacting protein 1"/>
    <property type="match status" value="1"/>
</dbReference>
<proteinExistence type="inferred from homology"/>
<evidence type="ECO:0000256" key="3">
    <source>
        <dbReference type="ARBA" id="ARBA00005421"/>
    </source>
</evidence>
<dbReference type="PANTHER" id="PTHR31761:SF1">
    <property type="entry name" value="LARGE RIBOSOMAL SUBUNIT PROTEIN ML64"/>
    <property type="match status" value="1"/>
</dbReference>
<comment type="subcellular location">
    <subcellularLocation>
        <location evidence="2">Mitochondrion</location>
    </subcellularLocation>
    <subcellularLocation>
        <location evidence="1">Nucleus</location>
    </subcellularLocation>
</comment>
<evidence type="ECO:0000313" key="16">
    <source>
        <dbReference type="Proteomes" id="UP001283361"/>
    </source>
</evidence>
<keyword evidence="7" id="KW-0539">Nucleus</keyword>
<sequence length="250" mass="29367">MESFRCSETKNLSSSTVSYTYTRHKKRRSETSSTPVVLDHKFTNDSDSETVATDLKIVSGMPPDCYQHYHGHAPDKAFKDLIHRRHRFASYGSASGEDPRIMWPSRSAIQAMEEEEKEEKMGTLLERLNQVWAEKNAAEEEKLERRKRIEHNMAQMPKWIVEYRQRQALVQTEARERALKKEELLEEARDYFGYKVQANDPKFQQMVEEKEEKEKAEAKKRKKEEKAKKLAARIAQDMVKVSKKDEKNIL</sequence>
<gene>
    <name evidence="15" type="ORF">RRG08_065340</name>
</gene>
<comment type="caution">
    <text evidence="15">The sequence shown here is derived from an EMBL/GenBank/DDBJ whole genome shotgun (WGS) entry which is preliminary data.</text>
</comment>
<evidence type="ECO:0000256" key="10">
    <source>
        <dbReference type="ARBA" id="ARBA00030700"/>
    </source>
</evidence>
<dbReference type="GO" id="GO:0005840">
    <property type="term" value="C:ribosome"/>
    <property type="evidence" value="ECO:0007669"/>
    <property type="project" value="UniProtKB-KW"/>
</dbReference>
<evidence type="ECO:0000256" key="8">
    <source>
        <dbReference type="ARBA" id="ARBA00023274"/>
    </source>
</evidence>
<organism evidence="15 16">
    <name type="scientific">Elysia crispata</name>
    <name type="common">lettuce slug</name>
    <dbReference type="NCBI Taxonomy" id="231223"/>
    <lineage>
        <taxon>Eukaryota</taxon>
        <taxon>Metazoa</taxon>
        <taxon>Spiralia</taxon>
        <taxon>Lophotrochozoa</taxon>
        <taxon>Mollusca</taxon>
        <taxon>Gastropoda</taxon>
        <taxon>Heterobranchia</taxon>
        <taxon>Euthyneura</taxon>
        <taxon>Panpulmonata</taxon>
        <taxon>Sacoglossa</taxon>
        <taxon>Placobranchoidea</taxon>
        <taxon>Plakobranchidae</taxon>
        <taxon>Elysia</taxon>
    </lineage>
</organism>
<evidence type="ECO:0000256" key="6">
    <source>
        <dbReference type="ARBA" id="ARBA00023128"/>
    </source>
</evidence>
<comment type="similarity">
    <text evidence="3">Belongs to the mitochondrion-specific ribosomal protein mL64 family.</text>
</comment>